<feature type="compositionally biased region" description="Polar residues" evidence="1">
    <location>
        <begin position="43"/>
        <end position="55"/>
    </location>
</feature>
<reference evidence="2 3" key="1">
    <citation type="journal article" date="2016" name="DNA Res.">
        <title>Genome sequence of Aspergillus luchuensis NBRC 4314.</title>
        <authorList>
            <person name="Yamada O."/>
            <person name="Machida M."/>
            <person name="Hosoyama A."/>
            <person name="Goto M."/>
            <person name="Takahashi T."/>
            <person name="Futagami T."/>
            <person name="Yamagata Y."/>
            <person name="Takeuchi M."/>
            <person name="Kobayashi T."/>
            <person name="Koike H."/>
            <person name="Abe K."/>
            <person name="Asai K."/>
            <person name="Arita M."/>
            <person name="Fujita N."/>
            <person name="Fukuda K."/>
            <person name="Higa K."/>
            <person name="Horikawa H."/>
            <person name="Ishikawa T."/>
            <person name="Jinno K."/>
            <person name="Kato Y."/>
            <person name="Kirimura K."/>
            <person name="Mizutani O."/>
            <person name="Nakasone K."/>
            <person name="Sano M."/>
            <person name="Shiraishi Y."/>
            <person name="Tsukahara M."/>
            <person name="Gomi K."/>
        </authorList>
    </citation>
    <scope>NUCLEOTIDE SEQUENCE [LARGE SCALE GENOMIC DNA]</scope>
    <source>
        <strain evidence="2 3">RIB 2604</strain>
    </source>
</reference>
<comment type="caution">
    <text evidence="2">The sequence shown here is derived from an EMBL/GenBank/DDBJ whole genome shotgun (WGS) entry which is preliminary data.</text>
</comment>
<organism evidence="2 3">
    <name type="scientific">Aspergillus kawachii</name>
    <name type="common">White koji mold</name>
    <name type="synonym">Aspergillus awamori var. kawachi</name>
    <dbReference type="NCBI Taxonomy" id="1069201"/>
    <lineage>
        <taxon>Eukaryota</taxon>
        <taxon>Fungi</taxon>
        <taxon>Dikarya</taxon>
        <taxon>Ascomycota</taxon>
        <taxon>Pezizomycotina</taxon>
        <taxon>Eurotiomycetes</taxon>
        <taxon>Eurotiomycetidae</taxon>
        <taxon>Eurotiales</taxon>
        <taxon>Aspergillaceae</taxon>
        <taxon>Aspergillus</taxon>
        <taxon>Aspergillus subgen. Circumdati</taxon>
    </lineage>
</organism>
<evidence type="ECO:0000313" key="3">
    <source>
        <dbReference type="Proteomes" id="UP000075230"/>
    </source>
</evidence>
<protein>
    <submittedName>
        <fullName evidence="2">C2H2 transcription factor</fullName>
    </submittedName>
</protein>
<accession>A0A146F614</accession>
<dbReference type="EMBL" id="BCWF01000010">
    <property type="protein sequence ID" value="GAT21173.1"/>
    <property type="molecule type" value="Genomic_DNA"/>
</dbReference>
<gene>
    <name evidence="2" type="ORF">RIB2604_01000600</name>
</gene>
<proteinExistence type="predicted"/>
<feature type="region of interest" description="Disordered" evidence="1">
    <location>
        <begin position="1"/>
        <end position="72"/>
    </location>
</feature>
<reference evidence="3" key="2">
    <citation type="submission" date="2016-02" db="EMBL/GenBank/DDBJ databases">
        <title>Genome sequencing of Aspergillus luchuensis NBRC 4314.</title>
        <authorList>
            <person name="Yamada O."/>
        </authorList>
    </citation>
    <scope>NUCLEOTIDE SEQUENCE [LARGE SCALE GENOMIC DNA]</scope>
    <source>
        <strain evidence="3">RIB 2604</strain>
    </source>
</reference>
<dbReference type="Proteomes" id="UP000075230">
    <property type="component" value="Unassembled WGS sequence"/>
</dbReference>
<dbReference type="AlphaFoldDB" id="A0A146F614"/>
<evidence type="ECO:0000313" key="2">
    <source>
        <dbReference type="EMBL" id="GAT21173.1"/>
    </source>
</evidence>
<evidence type="ECO:0000256" key="1">
    <source>
        <dbReference type="SAM" id="MobiDB-lite"/>
    </source>
</evidence>
<name>A0A146F614_ASPKA</name>
<sequence length="72" mass="7733">MGGCNANAGEIDASGPRYQTLAANPKPGTPVHPEEQPRLFGLPSNSSSERAQGESTDPDEAIDNRRPFRIQK</sequence>